<dbReference type="GO" id="GO:0005730">
    <property type="term" value="C:nucleolus"/>
    <property type="evidence" value="ECO:0007669"/>
    <property type="project" value="TreeGrafter"/>
</dbReference>
<feature type="compositionally biased region" description="Basic and acidic residues" evidence="1">
    <location>
        <begin position="26"/>
        <end position="42"/>
    </location>
</feature>
<evidence type="ECO:0000313" key="4">
    <source>
        <dbReference type="Proteomes" id="UP000249390"/>
    </source>
</evidence>
<gene>
    <name evidence="3" type="ORF">DM860_012752</name>
</gene>
<name>A0A328DY75_9ASTE</name>
<accession>A0A328DY75</accession>
<protein>
    <recommendedName>
        <fullName evidence="2">Nucleolar 27S pre-rRNA processing Urb2/Npa2 C-terminal domain-containing protein</fullName>
    </recommendedName>
</protein>
<dbReference type="InterPro" id="IPR052609">
    <property type="entry name" value="Ribosome_Biogenesis_Reg"/>
</dbReference>
<feature type="compositionally biased region" description="Basic residues" evidence="1">
    <location>
        <begin position="11"/>
        <end position="20"/>
    </location>
</feature>
<feature type="region of interest" description="Disordered" evidence="1">
    <location>
        <begin position="1"/>
        <end position="47"/>
    </location>
</feature>
<dbReference type="PANTHER" id="PTHR15682">
    <property type="entry name" value="UNHEALTHY RIBOSOME BIOGENESIS PROTEIN 2 HOMOLOG"/>
    <property type="match status" value="1"/>
</dbReference>
<dbReference type="Proteomes" id="UP000249390">
    <property type="component" value="Unassembled WGS sequence"/>
</dbReference>
<feature type="domain" description="Nucleolar 27S pre-rRNA processing Urb2/Npa2 C-terminal" evidence="2">
    <location>
        <begin position="1832"/>
        <end position="2071"/>
    </location>
</feature>
<organism evidence="3 4">
    <name type="scientific">Cuscuta australis</name>
    <dbReference type="NCBI Taxonomy" id="267555"/>
    <lineage>
        <taxon>Eukaryota</taxon>
        <taxon>Viridiplantae</taxon>
        <taxon>Streptophyta</taxon>
        <taxon>Embryophyta</taxon>
        <taxon>Tracheophyta</taxon>
        <taxon>Spermatophyta</taxon>
        <taxon>Magnoliopsida</taxon>
        <taxon>eudicotyledons</taxon>
        <taxon>Gunneridae</taxon>
        <taxon>Pentapetalae</taxon>
        <taxon>asterids</taxon>
        <taxon>lamiids</taxon>
        <taxon>Solanales</taxon>
        <taxon>Convolvulaceae</taxon>
        <taxon>Cuscuteae</taxon>
        <taxon>Cuscuta</taxon>
        <taxon>Cuscuta subgen. Grammica</taxon>
        <taxon>Cuscuta sect. Cleistogrammica</taxon>
    </lineage>
</organism>
<dbReference type="EMBL" id="NQVE01000082">
    <property type="protein sequence ID" value="RAL49319.1"/>
    <property type="molecule type" value="Genomic_DNA"/>
</dbReference>
<keyword evidence="4" id="KW-1185">Reference proteome</keyword>
<dbReference type="PANTHER" id="PTHR15682:SF2">
    <property type="entry name" value="UNHEALTHY RIBOSOME BIOGENESIS PROTEIN 2 HOMOLOG"/>
    <property type="match status" value="1"/>
</dbReference>
<dbReference type="GO" id="GO:0042254">
    <property type="term" value="P:ribosome biogenesis"/>
    <property type="evidence" value="ECO:0007669"/>
    <property type="project" value="TreeGrafter"/>
</dbReference>
<dbReference type="Pfam" id="PF10441">
    <property type="entry name" value="Urb2"/>
    <property type="match status" value="1"/>
</dbReference>
<proteinExistence type="predicted"/>
<comment type="caution">
    <text evidence="3">The sequence shown here is derived from an EMBL/GenBank/DDBJ whole genome shotgun (WGS) entry which is preliminary data.</text>
</comment>
<evidence type="ECO:0000256" key="1">
    <source>
        <dbReference type="SAM" id="MobiDB-lite"/>
    </source>
</evidence>
<reference evidence="3 4" key="1">
    <citation type="submission" date="2018-06" db="EMBL/GenBank/DDBJ databases">
        <title>The Genome of Cuscuta australis (Dodder) Provides Insight into the Evolution of Plant Parasitism.</title>
        <authorList>
            <person name="Liu H."/>
        </authorList>
    </citation>
    <scope>NUCLEOTIDE SEQUENCE [LARGE SCALE GENOMIC DNA]</scope>
    <source>
        <strain evidence="4">cv. Yunnan</strain>
        <tissue evidence="3">Vines</tissue>
    </source>
</reference>
<sequence>MADYQSEPAKKMKKTKKRKFSTSGEEELHPRPSKNPRGDIPEPKIAASLEPEADDYKTSAHLRDDPPWRNLGLILSLQNKDISISMKVELAFDYVKTTKSAGAEESRPCSESVSFPRTLVFLRDWVQTGMISSVKGNNSKGNGIQPETAVLCLDVRCWKVFRFCLEELKKLSNALSFSRHFLTVIQCVSSDLLSHINAASLQKESALSSDVLEFYNIVLDCISLVFTSHGGISKENLDSWVSVISTVLNLIQKIFTSELEHSKAGYIVFQLSCYVHQPFSKFLRVHPTKKNGFHDFVDKLLEPLMLSWDLLRLHNCESSPHLITDLLKLIEEVLCHGLFHPMHIEGFLDLQSTVRYKTLDDKSVVVPKAAFKSYHRHFFDGLGKTISRRNISAMGGLGMLLRLFISSISKNRGFSVGKDGHSSSTSESSYRSSSVSGKKQAFDLNAETRKLSFDFFVQMMEYFTSEFNTYLQAELEDEAMLLDVHCKLKSANELLIEVLHARVYVRIEDRSEGACLNFLRLLYDMLMLLSSKITNIQGTSFASDNSEVLVLIAKEVVHAVHYLLDIDYEAIGDNLERLWETVISLTIYNDSLMGVSDQNDLTSEIQRLGCKLVHLYSELRQVNTPIFSLCKAARSSVLLSLERNIPPYNESFNKSVNMFICCPAFRLSISSAIKSIPEGQASGSIRQLLADFSENLDWIKATCLTPAKTDQRKQPSRRRCLQFYDQQSELLGRSLCEVYVLILDSLTVTTGNCSLISIALEDLMASISTILSNLVSEKVNSIDEFLSVFLGRTFGKRTGSGKCVRSAHWILVFFFRLYLSCRSLQRQSISLLPPDMSKKMSGKMRDSFTSYSGSEWLEKADLSEGYFSWIIEPSAALLSVLNIVSDVCLQHTVMDCSPLIYVMNNMAVQRLVDLNRQIRSIDYLLRKNDNLNQHKIMDDTGLPFNSKKCQKWKMVVSASRQEAAGLTNFIMGHLSLEAKSQLYIPPFEGDIEIWNSGIGSLNEKSLTSALWWFLCQNVDVWCTHARKKDLKKLISILVHSSVPCFGNDLDENKMHIKKMATRKINMSLISLEVMSNTVLYEQRFVHRNMASVLCLTLEKVVASVFSSSENANLNFPSDWRKVVEALEESSTSVRDKNGKSVHSLWKNAISHLLNIPAEYSKKKQSPFHKVEFTISRGVLNFLSWMPKGHLSLKSCSRYATSILNLEWLVLGSLLDSCDKAPSSECYELLKLFVTCRRAFKYLLMASFEDRREGCQSSLSHILSDGLFPSIWLMKSLSAVIGIENACSEDFSSPVKHLMLSLMDHTSHVFCSIVKNHFECAVFSLTSAEKRFDRSPGSAIEHQDTDLDECEPHSDSPCYEIPFRSIIVLAETLSEHINRSLDSLNAFLIENKRDFGASRELKEISSTTSCLQGFLQGLASALNDMDNEECCKNATLSLCKSEHMFKIMHCIDRCTFFINNVIHMLLLGDNQLPQCYSNPQSPATDAVEPSKSLCTFGGSIMNEEGIQNYESMDSCPTGMMGGPSRISDQMKTDTEALLSRVGTEQTCVKKYLLQAILRGENPEAELCLRQLFIASSAILRLNLQINQTKLSWSLIPSLIQISESLLLDFANDRESQSFSLVGLYGVLKFLEEIGKYFPLLNPSISRNSYVMLIDLHLKAIGKCICLQGKGVTLATDEMESSTKMLNALVEPEPNGSHCTYSLDEFKSQLRSSFRAFVGKASELHLLSVLQAIERSVVGVQEGCMVNYEVCTRTSDGGMVSSTVAAGIECLNMVLESATGKKRLAVVKRHIQSLVSCLLNVVLHLQGQNIFCMSVDSSNCCFAHPDSGSVILICIEVLIKICAKHAFFQLEKYQIAQFLRLPAAIFQNFFQLQASTTPSVRSKELPGVADVGGTGFDNKECSHAIYQQFVLRLYAACCRLLCTVLKHYKSDTQSCIALLDDSVSKLLHCLEVESDSTGTMMTPFIRDVQDGVKCASFLRRIYEELRQQKEVYHRNSFQFLSSYIWVYCGYGPRKVGIRREIDEALKPGIYALFDICPTEDLKYLHTVFGEGPCRSVLKALQEDYKLNFHYEGKV</sequence>
<evidence type="ECO:0000313" key="3">
    <source>
        <dbReference type="EMBL" id="RAL49319.1"/>
    </source>
</evidence>
<dbReference type="InterPro" id="IPR018849">
    <property type="entry name" value="Urb2/Npa2_C"/>
</dbReference>
<evidence type="ECO:0000259" key="2">
    <source>
        <dbReference type="Pfam" id="PF10441"/>
    </source>
</evidence>